<evidence type="ECO:0000313" key="3">
    <source>
        <dbReference type="EMBL" id="KAK0531203.1"/>
    </source>
</evidence>
<organism evidence="3 4">
    <name type="scientific">Tilletia horrida</name>
    <dbReference type="NCBI Taxonomy" id="155126"/>
    <lineage>
        <taxon>Eukaryota</taxon>
        <taxon>Fungi</taxon>
        <taxon>Dikarya</taxon>
        <taxon>Basidiomycota</taxon>
        <taxon>Ustilaginomycotina</taxon>
        <taxon>Exobasidiomycetes</taxon>
        <taxon>Tilletiales</taxon>
        <taxon>Tilletiaceae</taxon>
        <taxon>Tilletia</taxon>
    </lineage>
</organism>
<dbReference type="InterPro" id="IPR017853">
    <property type="entry name" value="GH"/>
</dbReference>
<proteinExistence type="predicted"/>
<keyword evidence="4" id="KW-1185">Reference proteome</keyword>
<dbReference type="InterPro" id="IPR053183">
    <property type="entry name" value="ASL1"/>
</dbReference>
<dbReference type="GO" id="GO:0071966">
    <property type="term" value="P:fungal-type cell wall polysaccharide metabolic process"/>
    <property type="evidence" value="ECO:0007669"/>
    <property type="project" value="TreeGrafter"/>
</dbReference>
<keyword evidence="1" id="KW-0732">Signal</keyword>
<comment type="caution">
    <text evidence="3">The sequence shown here is derived from an EMBL/GenBank/DDBJ whole genome shotgun (WGS) entry which is preliminary data.</text>
</comment>
<dbReference type="InterPro" id="IPR024655">
    <property type="entry name" value="Asl1_glyco_hydro_catalytic"/>
</dbReference>
<protein>
    <recommendedName>
        <fullName evidence="2">Asl1-like glycosyl hydrolase catalytic domain-containing protein</fullName>
    </recommendedName>
</protein>
<dbReference type="AlphaFoldDB" id="A0AAN6GFQ4"/>
<feature type="signal peptide" evidence="1">
    <location>
        <begin position="1"/>
        <end position="21"/>
    </location>
</feature>
<evidence type="ECO:0000313" key="4">
    <source>
        <dbReference type="Proteomes" id="UP001176521"/>
    </source>
</evidence>
<dbReference type="GO" id="GO:0009277">
    <property type="term" value="C:fungal-type cell wall"/>
    <property type="evidence" value="ECO:0007669"/>
    <property type="project" value="TreeGrafter"/>
</dbReference>
<gene>
    <name evidence="3" type="ORF">OC842_003686</name>
</gene>
<dbReference type="SUPFAM" id="SSF51445">
    <property type="entry name" value="(Trans)glycosidases"/>
    <property type="match status" value="1"/>
</dbReference>
<dbReference type="Proteomes" id="UP001176521">
    <property type="component" value="Unassembled WGS sequence"/>
</dbReference>
<dbReference type="Pfam" id="PF11790">
    <property type="entry name" value="Glyco_hydro_cc"/>
    <property type="match status" value="1"/>
</dbReference>
<evidence type="ECO:0000259" key="2">
    <source>
        <dbReference type="Pfam" id="PF11790"/>
    </source>
</evidence>
<feature type="chain" id="PRO_5042915926" description="Asl1-like glycosyl hydrolase catalytic domain-containing protein" evidence="1">
    <location>
        <begin position="22"/>
        <end position="388"/>
    </location>
</feature>
<accession>A0AAN6GFQ4</accession>
<reference evidence="3" key="1">
    <citation type="journal article" date="2023" name="PhytoFront">
        <title>Draft Genome Resources of Seven Strains of Tilletia horrida, Causal Agent of Kernel Smut of Rice.</title>
        <authorList>
            <person name="Khanal S."/>
            <person name="Antony Babu S."/>
            <person name="Zhou X.G."/>
        </authorList>
    </citation>
    <scope>NUCLEOTIDE SEQUENCE</scope>
    <source>
        <strain evidence="3">TX3</strain>
    </source>
</reference>
<dbReference type="EMBL" id="JAPDMQ010000192">
    <property type="protein sequence ID" value="KAK0531203.1"/>
    <property type="molecule type" value="Genomic_DNA"/>
</dbReference>
<evidence type="ECO:0000256" key="1">
    <source>
        <dbReference type="SAM" id="SignalP"/>
    </source>
</evidence>
<sequence length="388" mass="43181">MRSYSLLTVLILAFLASASLAIASSPAAGAGADAANLMLLQHRSAGAKLERRTRAHDDIATLAKRKHHRKRKSCKAKSVSGKTKSNGLSGLLNITVGADAGGVKRGICWGMDDNYAHKLKGSKLSWYHHWQAGPVAGLDADGAEYVPMMWGSRYDYLWNQRKASFNSKLPKHIIAQNEPDVKSQSNVDPYTAAAVWARELGPYQKKGVKITTPQIVYDVNWMQTFMNELKKKGYTPDIIALHWYGGSNQIESFKSYVTKVHNKWPNLPIWITEMGVTRTGAGSQQQVLQFQREVMAFTNQVGYVTRVAWIGAFIQGQAYDNFMSNMNGFFNAGGIQGWARFFLFGNSSSKRDLVYQEAHREAAGVARDVVDIDDERDTSKLFVSDDDE</sequence>
<dbReference type="PANTHER" id="PTHR34154:SF3">
    <property type="entry name" value="ALKALI-SENSITIVE LINKAGE PROTEIN 1"/>
    <property type="match status" value="1"/>
</dbReference>
<feature type="domain" description="Asl1-like glycosyl hydrolase catalytic" evidence="2">
    <location>
        <begin position="106"/>
        <end position="328"/>
    </location>
</feature>
<dbReference type="PANTHER" id="PTHR34154">
    <property type="entry name" value="ALKALI-SENSITIVE LINKAGE PROTEIN 1"/>
    <property type="match status" value="1"/>
</dbReference>
<dbReference type="Gene3D" id="3.20.20.80">
    <property type="entry name" value="Glycosidases"/>
    <property type="match status" value="1"/>
</dbReference>
<name>A0AAN6GFQ4_9BASI</name>